<dbReference type="RefSeq" id="YP_009622070.1">
    <property type="nucleotide sequence ID" value="NC_042099.1"/>
</dbReference>
<accession>A0A2H5BFR9</accession>
<keyword evidence="2" id="KW-1185">Reference proteome</keyword>
<protein>
    <submittedName>
        <fullName evidence="1">Head-to-tail stopper</fullName>
    </submittedName>
</protein>
<dbReference type="OrthoDB" id="15344at10239"/>
<evidence type="ECO:0000313" key="1">
    <source>
        <dbReference type="EMBL" id="AUG84806.1"/>
    </source>
</evidence>
<organism evidence="1 2">
    <name type="scientific">Microbacterium phage Dismas</name>
    <dbReference type="NCBI Taxonomy" id="2065199"/>
    <lineage>
        <taxon>Viruses</taxon>
        <taxon>Duplodnaviria</taxon>
        <taxon>Heunggongvirae</taxon>
        <taxon>Uroviricota</taxon>
        <taxon>Caudoviricetes</taxon>
        <taxon>Dismasvirus</taxon>
        <taxon>Dismasvirus dismas</taxon>
    </lineage>
</organism>
<gene>
    <name evidence="1" type="primary">9</name>
    <name evidence="1" type="ORF">PBI_DISMAS_9</name>
</gene>
<dbReference type="Proteomes" id="UP000241261">
    <property type="component" value="Segment"/>
</dbReference>
<dbReference type="GeneID" id="40098807"/>
<dbReference type="KEGG" id="vg:40098807"/>
<sequence>MMLPSFMAKPIVRKRFPLVSDHGNQVRDWAATPATATVYGDAQPGSGIEDVVNRNGYEIVKTVWAQPGSDVRDDDVLVLPDGEFRVNGAPEVWASGVLDHVVIHLSRWEG</sequence>
<evidence type="ECO:0000313" key="2">
    <source>
        <dbReference type="Proteomes" id="UP000241261"/>
    </source>
</evidence>
<proteinExistence type="predicted"/>
<name>A0A2H5BFR9_9CAUD</name>
<dbReference type="EMBL" id="MG670586">
    <property type="protein sequence ID" value="AUG84806.1"/>
    <property type="molecule type" value="Genomic_DNA"/>
</dbReference>
<reference evidence="1 2" key="1">
    <citation type="submission" date="2017-12" db="EMBL/GenBank/DDBJ databases">
        <authorList>
            <person name="Tomczak R."/>
            <person name="Garlena R.A."/>
            <person name="Russell D.A."/>
            <person name="Pope W.H."/>
            <person name="Jacobs-Sera D."/>
            <person name="Hatfull G.F."/>
        </authorList>
    </citation>
    <scope>NUCLEOTIDE SEQUENCE [LARGE SCALE GENOMIC DNA]</scope>
</reference>